<dbReference type="InterPro" id="IPR051834">
    <property type="entry name" value="RING_finger_E3_ligase"/>
</dbReference>
<dbReference type="SMART" id="SM00184">
    <property type="entry name" value="RING"/>
    <property type="match status" value="1"/>
</dbReference>
<dbReference type="InterPro" id="IPR001841">
    <property type="entry name" value="Znf_RING"/>
</dbReference>
<keyword evidence="1" id="KW-0479">Metal-binding</keyword>
<keyword evidence="2 4" id="KW-0863">Zinc-finger</keyword>
<proteinExistence type="predicted"/>
<evidence type="ECO:0000256" key="1">
    <source>
        <dbReference type="ARBA" id="ARBA00022723"/>
    </source>
</evidence>
<protein>
    <recommendedName>
        <fullName evidence="6">RING-type domain-containing protein</fullName>
    </recommendedName>
</protein>
<evidence type="ECO:0000259" key="6">
    <source>
        <dbReference type="PROSITE" id="PS50089"/>
    </source>
</evidence>
<dbReference type="PROSITE" id="PS50089">
    <property type="entry name" value="ZF_RING_2"/>
    <property type="match status" value="1"/>
</dbReference>
<evidence type="ECO:0000313" key="7">
    <source>
        <dbReference type="EMBL" id="KAF8388103.1"/>
    </source>
</evidence>
<keyword evidence="8" id="KW-1185">Reference proteome</keyword>
<name>A0A834YK23_TETSI</name>
<dbReference type="Proteomes" id="UP000655225">
    <property type="component" value="Unassembled WGS sequence"/>
</dbReference>
<dbReference type="GO" id="GO:0061630">
    <property type="term" value="F:ubiquitin protein ligase activity"/>
    <property type="evidence" value="ECO:0007669"/>
    <property type="project" value="TreeGrafter"/>
</dbReference>
<dbReference type="GO" id="GO:0006511">
    <property type="term" value="P:ubiquitin-dependent protein catabolic process"/>
    <property type="evidence" value="ECO:0007669"/>
    <property type="project" value="TreeGrafter"/>
</dbReference>
<evidence type="ECO:0000256" key="2">
    <source>
        <dbReference type="ARBA" id="ARBA00022771"/>
    </source>
</evidence>
<dbReference type="Pfam" id="PF13639">
    <property type="entry name" value="zf-RING_2"/>
    <property type="match status" value="1"/>
</dbReference>
<reference evidence="7 8" key="1">
    <citation type="submission" date="2020-04" db="EMBL/GenBank/DDBJ databases">
        <title>Plant Genome Project.</title>
        <authorList>
            <person name="Zhang R.-G."/>
        </authorList>
    </citation>
    <scope>NUCLEOTIDE SEQUENCE [LARGE SCALE GENOMIC DNA]</scope>
    <source>
        <strain evidence="7">YNK0</strain>
        <tissue evidence="7">Leaf</tissue>
    </source>
</reference>
<feature type="region of interest" description="Disordered" evidence="5">
    <location>
        <begin position="14"/>
        <end position="46"/>
    </location>
</feature>
<evidence type="ECO:0000313" key="8">
    <source>
        <dbReference type="Proteomes" id="UP000655225"/>
    </source>
</evidence>
<dbReference type="InterPro" id="IPR013083">
    <property type="entry name" value="Znf_RING/FYVE/PHD"/>
</dbReference>
<dbReference type="SUPFAM" id="SSF57850">
    <property type="entry name" value="RING/U-box"/>
    <property type="match status" value="1"/>
</dbReference>
<evidence type="ECO:0000256" key="3">
    <source>
        <dbReference type="ARBA" id="ARBA00022833"/>
    </source>
</evidence>
<comment type="caution">
    <text evidence="7">The sequence shown here is derived from an EMBL/GenBank/DDBJ whole genome shotgun (WGS) entry which is preliminary data.</text>
</comment>
<evidence type="ECO:0000256" key="5">
    <source>
        <dbReference type="SAM" id="MobiDB-lite"/>
    </source>
</evidence>
<dbReference type="Gene3D" id="3.30.40.10">
    <property type="entry name" value="Zinc/RING finger domain, C3HC4 (zinc finger)"/>
    <property type="match status" value="1"/>
</dbReference>
<dbReference type="GO" id="GO:0005634">
    <property type="term" value="C:nucleus"/>
    <property type="evidence" value="ECO:0007669"/>
    <property type="project" value="TreeGrafter"/>
</dbReference>
<sequence length="159" mass="18185">MAGMLPGVELARRRRTHHHHHLHLVDRSCSSREPPLRERLEPSSTMDEAALKARTRLEEKLGGFRSRLSTRQANEGRDSYHVACKKETPSSSAILEKGWCTQLDRSNSKREVCAICLDGYEAQQKVMNLPCSHKYHSECLLPWLSAHSHCPYCRTHVQS</sequence>
<accession>A0A834YK23</accession>
<dbReference type="GO" id="GO:0008270">
    <property type="term" value="F:zinc ion binding"/>
    <property type="evidence" value="ECO:0007669"/>
    <property type="project" value="UniProtKB-KW"/>
</dbReference>
<organism evidence="7 8">
    <name type="scientific">Tetracentron sinense</name>
    <name type="common">Spur-leaf</name>
    <dbReference type="NCBI Taxonomy" id="13715"/>
    <lineage>
        <taxon>Eukaryota</taxon>
        <taxon>Viridiplantae</taxon>
        <taxon>Streptophyta</taxon>
        <taxon>Embryophyta</taxon>
        <taxon>Tracheophyta</taxon>
        <taxon>Spermatophyta</taxon>
        <taxon>Magnoliopsida</taxon>
        <taxon>Trochodendrales</taxon>
        <taxon>Trochodendraceae</taxon>
        <taxon>Tetracentron</taxon>
    </lineage>
</organism>
<feature type="compositionally biased region" description="Basic and acidic residues" evidence="5">
    <location>
        <begin position="23"/>
        <end position="41"/>
    </location>
</feature>
<dbReference type="PANTHER" id="PTHR45931:SF3">
    <property type="entry name" value="RING ZINC FINGER-CONTAINING PROTEIN"/>
    <property type="match status" value="1"/>
</dbReference>
<dbReference type="EMBL" id="JABCRI010000020">
    <property type="protein sequence ID" value="KAF8388103.1"/>
    <property type="molecule type" value="Genomic_DNA"/>
</dbReference>
<evidence type="ECO:0000256" key="4">
    <source>
        <dbReference type="PROSITE-ProRule" id="PRU00175"/>
    </source>
</evidence>
<feature type="domain" description="RING-type" evidence="6">
    <location>
        <begin position="113"/>
        <end position="154"/>
    </location>
</feature>
<dbReference type="AlphaFoldDB" id="A0A834YK23"/>
<dbReference type="PANTHER" id="PTHR45931">
    <property type="entry name" value="SI:CH211-59O9.10"/>
    <property type="match status" value="1"/>
</dbReference>
<dbReference type="OMA" id="ASEKEDC"/>
<keyword evidence="3" id="KW-0862">Zinc</keyword>
<dbReference type="CDD" id="cd16454">
    <property type="entry name" value="RING-H2_PA-TM-RING"/>
    <property type="match status" value="1"/>
</dbReference>
<gene>
    <name evidence="7" type="ORF">HHK36_026769</name>
</gene>